<name>A0AAD9XIW7_9ROSI</name>
<proteinExistence type="inferred from homology"/>
<keyword evidence="2" id="KW-0349">Heme</keyword>
<keyword evidence="6" id="KW-0503">Monooxygenase</keyword>
<dbReference type="GO" id="GO:0004497">
    <property type="term" value="F:monooxygenase activity"/>
    <property type="evidence" value="ECO:0007669"/>
    <property type="project" value="UniProtKB-KW"/>
</dbReference>
<dbReference type="PANTHER" id="PTHR47947:SF3">
    <property type="entry name" value="CYTOCHROME P450 81D1-LIKE"/>
    <property type="match status" value="1"/>
</dbReference>
<dbReference type="Proteomes" id="UP001280121">
    <property type="component" value="Unassembled WGS sequence"/>
</dbReference>
<reference evidence="7" key="1">
    <citation type="journal article" date="2023" name="Plant J.">
        <title>Genome sequences and population genomics provide insights into the demographic history, inbreeding, and mutation load of two 'living fossil' tree species of Dipteronia.</title>
        <authorList>
            <person name="Feng Y."/>
            <person name="Comes H.P."/>
            <person name="Chen J."/>
            <person name="Zhu S."/>
            <person name="Lu R."/>
            <person name="Zhang X."/>
            <person name="Li P."/>
            <person name="Qiu J."/>
            <person name="Olsen K.M."/>
            <person name="Qiu Y."/>
        </authorList>
    </citation>
    <scope>NUCLEOTIDE SEQUENCE</scope>
    <source>
        <strain evidence="7">KIB01</strain>
    </source>
</reference>
<comment type="caution">
    <text evidence="7">The sequence shown here is derived from an EMBL/GenBank/DDBJ whole genome shotgun (WGS) entry which is preliminary data.</text>
</comment>
<comment type="similarity">
    <text evidence="1">Belongs to the cytochrome P450 family.</text>
</comment>
<protein>
    <submittedName>
        <fullName evidence="7">Uncharacterized protein</fullName>
    </submittedName>
</protein>
<dbReference type="InterPro" id="IPR050651">
    <property type="entry name" value="Plant_Cytochrome_P450_Monoox"/>
</dbReference>
<evidence type="ECO:0000256" key="6">
    <source>
        <dbReference type="ARBA" id="ARBA00023033"/>
    </source>
</evidence>
<evidence type="ECO:0000256" key="3">
    <source>
        <dbReference type="ARBA" id="ARBA00022723"/>
    </source>
</evidence>
<evidence type="ECO:0000256" key="1">
    <source>
        <dbReference type="ARBA" id="ARBA00010617"/>
    </source>
</evidence>
<dbReference type="EMBL" id="JANJYI010000002">
    <property type="protein sequence ID" value="KAK2660187.1"/>
    <property type="molecule type" value="Genomic_DNA"/>
</dbReference>
<gene>
    <name evidence="7" type="ORF">Ddye_006720</name>
</gene>
<keyword evidence="8" id="KW-1185">Reference proteome</keyword>
<keyword evidence="3" id="KW-0479">Metal-binding</keyword>
<evidence type="ECO:0000313" key="7">
    <source>
        <dbReference type="EMBL" id="KAK2660187.1"/>
    </source>
</evidence>
<evidence type="ECO:0000256" key="4">
    <source>
        <dbReference type="ARBA" id="ARBA00023002"/>
    </source>
</evidence>
<organism evidence="7 8">
    <name type="scientific">Dipteronia dyeriana</name>
    <dbReference type="NCBI Taxonomy" id="168575"/>
    <lineage>
        <taxon>Eukaryota</taxon>
        <taxon>Viridiplantae</taxon>
        <taxon>Streptophyta</taxon>
        <taxon>Embryophyta</taxon>
        <taxon>Tracheophyta</taxon>
        <taxon>Spermatophyta</taxon>
        <taxon>Magnoliopsida</taxon>
        <taxon>eudicotyledons</taxon>
        <taxon>Gunneridae</taxon>
        <taxon>Pentapetalae</taxon>
        <taxon>rosids</taxon>
        <taxon>malvids</taxon>
        <taxon>Sapindales</taxon>
        <taxon>Sapindaceae</taxon>
        <taxon>Hippocastanoideae</taxon>
        <taxon>Acereae</taxon>
        <taxon>Dipteronia</taxon>
    </lineage>
</organism>
<evidence type="ECO:0000313" key="8">
    <source>
        <dbReference type="Proteomes" id="UP001280121"/>
    </source>
</evidence>
<sequence>MDYLYLLKKPLHRTLAKLSNQYGPIVFLSFEVGWVGHLAKTETKLVTLQEKRDKFMQVLIDEHRRIRIDSASKDLSRTMIDVLLSLQETEPEYYTDGIIRGMMQILVVWVRRRRVDCGIVWSWLLNLVAAMVDGFDREAVSRWVGFGGGVVLSFQLDELMNSGLVVNSGIWLIFMMIDDG</sequence>
<dbReference type="AlphaFoldDB" id="A0AAD9XIW7"/>
<keyword evidence="4" id="KW-0560">Oxidoreductase</keyword>
<evidence type="ECO:0000256" key="5">
    <source>
        <dbReference type="ARBA" id="ARBA00023004"/>
    </source>
</evidence>
<accession>A0AAD9XIW7</accession>
<evidence type="ECO:0000256" key="2">
    <source>
        <dbReference type="ARBA" id="ARBA00022617"/>
    </source>
</evidence>
<dbReference type="PANTHER" id="PTHR47947">
    <property type="entry name" value="CYTOCHROME P450 82C3-RELATED"/>
    <property type="match status" value="1"/>
</dbReference>
<keyword evidence="5" id="KW-0408">Iron</keyword>
<dbReference type="GO" id="GO:0046872">
    <property type="term" value="F:metal ion binding"/>
    <property type="evidence" value="ECO:0007669"/>
    <property type="project" value="UniProtKB-KW"/>
</dbReference>